<dbReference type="EMBL" id="KU574722">
    <property type="protein sequence ID" value="AMM43692.1"/>
    <property type="molecule type" value="Genomic_DNA"/>
</dbReference>
<keyword evidence="1" id="KW-0812">Transmembrane</keyword>
<keyword evidence="1" id="KW-1133">Transmembrane helix</keyword>
<reference evidence="3" key="1">
    <citation type="submission" date="2016-01" db="EMBL/GenBank/DDBJ databases">
        <title>Isolation and Characterization of Enterobacteria phage CBB.</title>
        <authorList>
            <person name="Buttimer C.T.H."/>
            <person name="Hendrix H."/>
            <person name="Alexandre H."/>
            <person name="O'Mahony J."/>
            <person name="Lavigne R."/>
            <person name="Coffey A."/>
        </authorList>
    </citation>
    <scope>NUCLEOTIDE SEQUENCE [LARGE SCALE GENOMIC DNA]</scope>
</reference>
<organism evidence="2 3">
    <name type="scientific">Pectobacterium phage vB_PcaM_CBB</name>
    <dbReference type="NCBI Taxonomy" id="2772511"/>
    <lineage>
        <taxon>Viruses</taxon>
        <taxon>Duplodnaviria</taxon>
        <taxon>Heunggongvirae</taxon>
        <taxon>Uroviricota</taxon>
        <taxon>Caudoviricetes</taxon>
        <taxon>Mimasvirus</taxon>
        <taxon>Mimasvirus CBB</taxon>
    </lineage>
</organism>
<proteinExistence type="predicted"/>
<dbReference type="Proteomes" id="UP000223891">
    <property type="component" value="Segment"/>
</dbReference>
<accession>A0A1L2CUJ2</accession>
<keyword evidence="1" id="KW-0472">Membrane</keyword>
<sequence length="49" mass="5615">MEVLFELLFALIECLVEMMCMGAKGRWILLVLLSIVAVIGFGVWTYTYK</sequence>
<name>A0A1L2CUJ2_9CAUD</name>
<evidence type="ECO:0000313" key="2">
    <source>
        <dbReference type="EMBL" id="AMM43692.1"/>
    </source>
</evidence>
<feature type="transmembrane region" description="Helical" evidence="1">
    <location>
        <begin position="27"/>
        <end position="46"/>
    </location>
</feature>
<evidence type="ECO:0000256" key="1">
    <source>
        <dbReference type="SAM" id="Phobius"/>
    </source>
</evidence>
<gene>
    <name evidence="2" type="ORF">CBB_127</name>
</gene>
<evidence type="ECO:0000313" key="3">
    <source>
        <dbReference type="Proteomes" id="UP000223891"/>
    </source>
</evidence>
<keyword evidence="3" id="KW-1185">Reference proteome</keyword>
<protein>
    <submittedName>
        <fullName evidence="2">Putative membrane protein</fullName>
    </submittedName>
</protein>